<evidence type="ECO:0000256" key="4">
    <source>
        <dbReference type="ARBA" id="ARBA00022475"/>
    </source>
</evidence>
<dbReference type="CDD" id="cd17477">
    <property type="entry name" value="MFS_YcaD_like"/>
    <property type="match status" value="1"/>
</dbReference>
<feature type="domain" description="Major facilitator superfamily (MFS) profile" evidence="10">
    <location>
        <begin position="21"/>
        <end position="390"/>
    </location>
</feature>
<evidence type="ECO:0000256" key="3">
    <source>
        <dbReference type="ARBA" id="ARBA00022448"/>
    </source>
</evidence>
<evidence type="ECO:0000256" key="1">
    <source>
        <dbReference type="ARBA" id="ARBA00004429"/>
    </source>
</evidence>
<dbReference type="EMBL" id="CP001654">
    <property type="protein sequence ID" value="ACS86034.1"/>
    <property type="molecule type" value="Genomic_DNA"/>
</dbReference>
<feature type="transmembrane region" description="Helical" evidence="9">
    <location>
        <begin position="174"/>
        <end position="192"/>
    </location>
</feature>
<dbReference type="InterPro" id="IPR047200">
    <property type="entry name" value="MFS_YcaD-like"/>
</dbReference>
<feature type="transmembrane region" description="Helical" evidence="9">
    <location>
        <begin position="88"/>
        <end position="106"/>
    </location>
</feature>
<feature type="transmembrane region" description="Helical" evidence="9">
    <location>
        <begin position="53"/>
        <end position="76"/>
    </location>
</feature>
<feature type="transmembrane region" description="Helical" evidence="9">
    <location>
        <begin position="366"/>
        <end position="384"/>
    </location>
</feature>
<keyword evidence="8 9" id="KW-0472">Membrane</keyword>
<dbReference type="SUPFAM" id="SSF103473">
    <property type="entry name" value="MFS general substrate transporter"/>
    <property type="match status" value="1"/>
</dbReference>
<comment type="similarity">
    <text evidence="2 9">Belongs to the major facilitator superfamily. YcaD (TC 2.A.1.26) family.</text>
</comment>
<organism evidence="11 12">
    <name type="scientific">Musicola paradisiaca (strain Ech703)</name>
    <name type="common">Dickeya paradisiaca</name>
    <name type="synonym">Dickeya dadantii</name>
    <dbReference type="NCBI Taxonomy" id="579405"/>
    <lineage>
        <taxon>Bacteria</taxon>
        <taxon>Pseudomonadati</taxon>
        <taxon>Pseudomonadota</taxon>
        <taxon>Gammaproteobacteria</taxon>
        <taxon>Enterobacterales</taxon>
        <taxon>Pectobacteriaceae</taxon>
        <taxon>Musicola</taxon>
    </lineage>
</organism>
<evidence type="ECO:0000259" key="10">
    <source>
        <dbReference type="PROSITE" id="PS50850"/>
    </source>
</evidence>
<feature type="transmembrane region" description="Helical" evidence="9">
    <location>
        <begin position="250"/>
        <end position="268"/>
    </location>
</feature>
<name>C6C7U2_MUSP7</name>
<keyword evidence="7 9" id="KW-1133">Transmembrane helix</keyword>
<feature type="transmembrane region" description="Helical" evidence="9">
    <location>
        <begin position="280"/>
        <end position="298"/>
    </location>
</feature>
<feature type="transmembrane region" description="Helical" evidence="9">
    <location>
        <begin position="146"/>
        <end position="168"/>
    </location>
</feature>
<evidence type="ECO:0000256" key="8">
    <source>
        <dbReference type="ARBA" id="ARBA00023136"/>
    </source>
</evidence>
<dbReference type="GO" id="GO:0022857">
    <property type="term" value="F:transmembrane transporter activity"/>
    <property type="evidence" value="ECO:0007669"/>
    <property type="project" value="UniProtKB-UniRule"/>
</dbReference>
<evidence type="ECO:0000256" key="9">
    <source>
        <dbReference type="HAMAP-Rule" id="MF_01149"/>
    </source>
</evidence>
<dbReference type="STRING" id="579405.Dd703_2247"/>
<evidence type="ECO:0000256" key="7">
    <source>
        <dbReference type="ARBA" id="ARBA00022989"/>
    </source>
</evidence>
<proteinExistence type="inferred from homology"/>
<keyword evidence="5 9" id="KW-0997">Cell inner membrane</keyword>
<evidence type="ECO:0000313" key="12">
    <source>
        <dbReference type="Proteomes" id="UP000002734"/>
    </source>
</evidence>
<dbReference type="PANTHER" id="PTHR23521:SF2">
    <property type="entry name" value="TRANSPORTER MFS SUPERFAMILY"/>
    <property type="match status" value="1"/>
</dbReference>
<evidence type="ECO:0000313" key="11">
    <source>
        <dbReference type="EMBL" id="ACS86034.1"/>
    </source>
</evidence>
<dbReference type="HOGENOM" id="CLU_035018_1_2_6"/>
<dbReference type="KEGG" id="dda:Dd703_2247"/>
<evidence type="ECO:0000256" key="2">
    <source>
        <dbReference type="ARBA" id="ARBA00007552"/>
    </source>
</evidence>
<dbReference type="AlphaFoldDB" id="C6C7U2"/>
<keyword evidence="12" id="KW-1185">Reference proteome</keyword>
<dbReference type="Proteomes" id="UP000002734">
    <property type="component" value="Chromosome"/>
</dbReference>
<dbReference type="PANTHER" id="PTHR23521">
    <property type="entry name" value="TRANSPORTER MFS SUPERFAMILY"/>
    <property type="match status" value="1"/>
</dbReference>
<dbReference type="Gene3D" id="1.20.1250.20">
    <property type="entry name" value="MFS general substrate transporter like domains"/>
    <property type="match status" value="2"/>
</dbReference>
<dbReference type="InterPro" id="IPR023745">
    <property type="entry name" value="MFS_YcaD"/>
</dbReference>
<dbReference type="InterPro" id="IPR011701">
    <property type="entry name" value="MFS"/>
</dbReference>
<dbReference type="InterPro" id="IPR020846">
    <property type="entry name" value="MFS_dom"/>
</dbReference>
<sequence>MMRAVATLLFGFSSMSTYTRPVLLLLSGLLLLTICLAVLNTLVPLWLNERQWPVWQVGLVGTGYFTGNLVGTLLAGRLIHRWGFNRSYYLAAAIFALATGMLGVSSGMWSWLVWRFVAGVACALIWVVVESALLCSGHAVKRGQLLAAYMMSYYFGSVLGQLLLGMMPSAQGSILPWLVMLVLAAMFPLLFARIPPPQPVTHQAGVWRMLCYRRARLGIDGCVISGVILGSLYGLMPLYLAHQGMSDAQVGYWMALLISAGIAGQWPVGRLADRFGRLMVLRGLVLAVVVGALAVLGMGSAGMAFALCLLGAAGFTLYPVAMSWACERVAPDELVAMNQALLLSYTLGSLCGPSLAALLMQAYSDAQLFVLIAVVALGYLILLLKTTDHHPRPLPV</sequence>
<evidence type="ECO:0000256" key="5">
    <source>
        <dbReference type="ARBA" id="ARBA00022519"/>
    </source>
</evidence>
<dbReference type="HAMAP" id="MF_01149">
    <property type="entry name" value="MFS_YcaD"/>
    <property type="match status" value="1"/>
</dbReference>
<keyword evidence="4 9" id="KW-1003">Cell membrane</keyword>
<feature type="transmembrane region" description="Helical" evidence="9">
    <location>
        <begin position="342"/>
        <end position="360"/>
    </location>
</feature>
<dbReference type="InterPro" id="IPR036259">
    <property type="entry name" value="MFS_trans_sf"/>
</dbReference>
<comment type="subcellular location">
    <subcellularLocation>
        <location evidence="1 9">Cell inner membrane</location>
        <topology evidence="1 9">Multi-pass membrane protein</topology>
    </subcellularLocation>
</comment>
<protein>
    <recommendedName>
        <fullName evidence="9">Uncharacterized MFS-type transporter Dd703_2247</fullName>
    </recommendedName>
</protein>
<keyword evidence="6 9" id="KW-0812">Transmembrane</keyword>
<reference evidence="11" key="1">
    <citation type="submission" date="2009-06" db="EMBL/GenBank/DDBJ databases">
        <title>Complete sequence of Dickeya dadantii Ech703.</title>
        <authorList>
            <consortium name="US DOE Joint Genome Institute"/>
            <person name="Lucas S."/>
            <person name="Copeland A."/>
            <person name="Lapidus A."/>
            <person name="Glavina del Rio T."/>
            <person name="Dalin E."/>
            <person name="Tice H."/>
            <person name="Bruce D."/>
            <person name="Goodwin L."/>
            <person name="Pitluck S."/>
            <person name="Chertkov O."/>
            <person name="Brettin T."/>
            <person name="Detter J.C."/>
            <person name="Han C."/>
            <person name="Larimer F."/>
            <person name="Land M."/>
            <person name="Hauser L."/>
            <person name="Kyrpides N."/>
            <person name="Mikhailova N."/>
            <person name="Balakrishnan V."/>
            <person name="Glasner J."/>
            <person name="Perna N.T."/>
        </authorList>
    </citation>
    <scope>NUCLEOTIDE SEQUENCE [LARGE SCALE GENOMIC DNA]</scope>
    <source>
        <strain evidence="11">Ech703</strain>
    </source>
</reference>
<dbReference type="NCBIfam" id="NF002962">
    <property type="entry name" value="PRK03633.1"/>
    <property type="match status" value="1"/>
</dbReference>
<keyword evidence="3 9" id="KW-0813">Transport</keyword>
<gene>
    <name evidence="11" type="ordered locus">Dd703_2247</name>
</gene>
<feature type="transmembrane region" description="Helical" evidence="9">
    <location>
        <begin position="304"/>
        <end position="321"/>
    </location>
</feature>
<dbReference type="GO" id="GO:0005886">
    <property type="term" value="C:plasma membrane"/>
    <property type="evidence" value="ECO:0007669"/>
    <property type="project" value="UniProtKB-SubCell"/>
</dbReference>
<feature type="transmembrane region" description="Helical" evidence="9">
    <location>
        <begin position="112"/>
        <end position="134"/>
    </location>
</feature>
<comment type="caution">
    <text evidence="9">Lacks conserved residue(s) required for the propagation of feature annotation.</text>
</comment>
<dbReference type="Pfam" id="PF07690">
    <property type="entry name" value="MFS_1"/>
    <property type="match status" value="1"/>
</dbReference>
<dbReference type="PROSITE" id="PS50850">
    <property type="entry name" value="MFS"/>
    <property type="match status" value="1"/>
</dbReference>
<accession>C6C7U2</accession>
<evidence type="ECO:0000256" key="6">
    <source>
        <dbReference type="ARBA" id="ARBA00022692"/>
    </source>
</evidence>
<dbReference type="eggNOG" id="COG2814">
    <property type="taxonomic scope" value="Bacteria"/>
</dbReference>
<feature type="transmembrane region" description="Helical" evidence="9">
    <location>
        <begin position="217"/>
        <end position="238"/>
    </location>
</feature>